<dbReference type="NCBIfam" id="NF002634">
    <property type="entry name" value="PRK02304.1-3"/>
    <property type="match status" value="1"/>
</dbReference>
<dbReference type="Pfam" id="PF00156">
    <property type="entry name" value="Pribosyltran"/>
    <property type="match status" value="1"/>
</dbReference>
<dbReference type="EMBL" id="MNUO01000133">
    <property type="protein sequence ID" value="OIN95631.1"/>
    <property type="molecule type" value="Genomic_DNA"/>
</dbReference>
<dbReference type="HAMAP" id="MF_00004">
    <property type="entry name" value="Aden_phosphoribosyltr"/>
    <property type="match status" value="1"/>
</dbReference>
<evidence type="ECO:0000256" key="6">
    <source>
        <dbReference type="ARBA" id="ARBA00011738"/>
    </source>
</evidence>
<dbReference type="GO" id="GO:0005737">
    <property type="term" value="C:cytoplasm"/>
    <property type="evidence" value="ECO:0007669"/>
    <property type="project" value="UniProtKB-SubCell"/>
</dbReference>
<dbReference type="FunFam" id="3.40.50.2020:FF:000004">
    <property type="entry name" value="Adenine phosphoribosyltransferase"/>
    <property type="match status" value="1"/>
</dbReference>
<evidence type="ECO:0000259" key="13">
    <source>
        <dbReference type="Pfam" id="PF00156"/>
    </source>
</evidence>
<dbReference type="GO" id="GO:0044209">
    <property type="term" value="P:AMP salvage"/>
    <property type="evidence" value="ECO:0007669"/>
    <property type="project" value="UniProtKB-UniRule"/>
</dbReference>
<dbReference type="GO" id="GO:0016208">
    <property type="term" value="F:AMP binding"/>
    <property type="evidence" value="ECO:0007669"/>
    <property type="project" value="TreeGrafter"/>
</dbReference>
<name>A0A1J4S8M6_9BACT</name>
<evidence type="ECO:0000256" key="10">
    <source>
        <dbReference type="ARBA" id="ARBA00022679"/>
    </source>
</evidence>
<comment type="pathway">
    <text evidence="4 12">Purine metabolism; AMP biosynthesis via salvage pathway; AMP from adenine: step 1/1.</text>
</comment>
<dbReference type="PANTHER" id="PTHR32315">
    <property type="entry name" value="ADENINE PHOSPHORIBOSYLTRANSFERASE"/>
    <property type="match status" value="1"/>
</dbReference>
<evidence type="ECO:0000313" key="14">
    <source>
        <dbReference type="EMBL" id="OIN95631.1"/>
    </source>
</evidence>
<comment type="subunit">
    <text evidence="6 12">Homodimer.</text>
</comment>
<dbReference type="Gene3D" id="3.40.50.2020">
    <property type="match status" value="1"/>
</dbReference>
<dbReference type="CDD" id="cd06223">
    <property type="entry name" value="PRTases_typeI"/>
    <property type="match status" value="1"/>
</dbReference>
<keyword evidence="10 12" id="KW-0808">Transferase</keyword>
<evidence type="ECO:0000256" key="2">
    <source>
        <dbReference type="ARBA" id="ARBA00003968"/>
    </source>
</evidence>
<dbReference type="STRING" id="1817893.AUJ66_08875"/>
<accession>A0A1J4S8M6</accession>
<dbReference type="InterPro" id="IPR029057">
    <property type="entry name" value="PRTase-like"/>
</dbReference>
<dbReference type="GO" id="GO:0003999">
    <property type="term" value="F:adenine phosphoribosyltransferase activity"/>
    <property type="evidence" value="ECO:0007669"/>
    <property type="project" value="UniProtKB-UniRule"/>
</dbReference>
<dbReference type="GO" id="GO:0002055">
    <property type="term" value="F:adenine binding"/>
    <property type="evidence" value="ECO:0007669"/>
    <property type="project" value="TreeGrafter"/>
</dbReference>
<dbReference type="GO" id="GO:0006166">
    <property type="term" value="P:purine ribonucleoside salvage"/>
    <property type="evidence" value="ECO:0007669"/>
    <property type="project" value="UniProtKB-UniRule"/>
</dbReference>
<proteinExistence type="inferred from homology"/>
<keyword evidence="8 12" id="KW-0963">Cytoplasm</keyword>
<dbReference type="AlphaFoldDB" id="A0A1J4S8M6"/>
<dbReference type="GO" id="GO:0006168">
    <property type="term" value="P:adenine salvage"/>
    <property type="evidence" value="ECO:0007669"/>
    <property type="project" value="InterPro"/>
</dbReference>
<evidence type="ECO:0000256" key="8">
    <source>
        <dbReference type="ARBA" id="ARBA00022490"/>
    </source>
</evidence>
<dbReference type="InterPro" id="IPR005764">
    <property type="entry name" value="Ade_phspho_trans"/>
</dbReference>
<evidence type="ECO:0000256" key="12">
    <source>
        <dbReference type="HAMAP-Rule" id="MF_00004"/>
    </source>
</evidence>
<comment type="similarity">
    <text evidence="5 12">Belongs to the purine/pyrimidine phosphoribosyltransferase family.</text>
</comment>
<comment type="function">
    <text evidence="2 12">Catalyzes a salvage reaction resulting in the formation of AMP, that is energically less costly than de novo synthesis.</text>
</comment>
<feature type="domain" description="Phosphoribosyltransferase" evidence="13">
    <location>
        <begin position="27"/>
        <end position="152"/>
    </location>
</feature>
<dbReference type="NCBIfam" id="NF002636">
    <property type="entry name" value="PRK02304.1-5"/>
    <property type="match status" value="1"/>
</dbReference>
<gene>
    <name evidence="12" type="primary">apt</name>
    <name evidence="14" type="ORF">AUJ66_08875</name>
</gene>
<evidence type="ECO:0000256" key="7">
    <source>
        <dbReference type="ARBA" id="ARBA00011893"/>
    </source>
</evidence>
<dbReference type="NCBIfam" id="TIGR01090">
    <property type="entry name" value="apt"/>
    <property type="match status" value="1"/>
</dbReference>
<evidence type="ECO:0000256" key="3">
    <source>
        <dbReference type="ARBA" id="ARBA00004496"/>
    </source>
</evidence>
<evidence type="ECO:0000313" key="15">
    <source>
        <dbReference type="Proteomes" id="UP000182278"/>
    </source>
</evidence>
<evidence type="ECO:0000256" key="1">
    <source>
        <dbReference type="ARBA" id="ARBA00000868"/>
    </source>
</evidence>
<organism evidence="14 15">
    <name type="scientific">Candidatus Desantisbacteria bacterium CG1_02_38_46</name>
    <dbReference type="NCBI Taxonomy" id="1817893"/>
    <lineage>
        <taxon>Bacteria</taxon>
        <taxon>Candidatus Desantisiibacteriota</taxon>
    </lineage>
</organism>
<dbReference type="UniPathway" id="UPA00588">
    <property type="reaction ID" value="UER00646"/>
</dbReference>
<comment type="caution">
    <text evidence="14">The sequence shown here is derived from an EMBL/GenBank/DDBJ whole genome shotgun (WGS) entry which is preliminary data.</text>
</comment>
<evidence type="ECO:0000256" key="11">
    <source>
        <dbReference type="ARBA" id="ARBA00022726"/>
    </source>
</evidence>
<keyword evidence="11 12" id="KW-0660">Purine salvage</keyword>
<dbReference type="EC" id="2.4.2.7" evidence="7 12"/>
<evidence type="ECO:0000256" key="5">
    <source>
        <dbReference type="ARBA" id="ARBA00008391"/>
    </source>
</evidence>
<reference evidence="14 15" key="1">
    <citation type="journal article" date="2016" name="Environ. Microbiol.">
        <title>Genomic resolution of a cold subsurface aquifer community provides metabolic insights for novel microbes adapted to high CO concentrations.</title>
        <authorList>
            <person name="Probst A.J."/>
            <person name="Castelle C.J."/>
            <person name="Singh A."/>
            <person name="Brown C.T."/>
            <person name="Anantharaman K."/>
            <person name="Sharon I."/>
            <person name="Hug L.A."/>
            <person name="Burstein D."/>
            <person name="Emerson J.B."/>
            <person name="Thomas B.C."/>
            <person name="Banfield J.F."/>
        </authorList>
    </citation>
    <scope>NUCLEOTIDE SEQUENCE [LARGE SCALE GENOMIC DNA]</scope>
    <source>
        <strain evidence="14">CG1_02_38_46</strain>
    </source>
</reference>
<dbReference type="InterPro" id="IPR050054">
    <property type="entry name" value="UPRTase/APRTase"/>
</dbReference>
<comment type="catalytic activity">
    <reaction evidence="1 12">
        <text>AMP + diphosphate = 5-phospho-alpha-D-ribose 1-diphosphate + adenine</text>
        <dbReference type="Rhea" id="RHEA:16609"/>
        <dbReference type="ChEBI" id="CHEBI:16708"/>
        <dbReference type="ChEBI" id="CHEBI:33019"/>
        <dbReference type="ChEBI" id="CHEBI:58017"/>
        <dbReference type="ChEBI" id="CHEBI:456215"/>
        <dbReference type="EC" id="2.4.2.7"/>
    </reaction>
</comment>
<dbReference type="InterPro" id="IPR000836">
    <property type="entry name" value="PRTase_dom"/>
</dbReference>
<dbReference type="PANTHER" id="PTHR32315:SF3">
    <property type="entry name" value="ADENINE PHOSPHORIBOSYLTRANSFERASE"/>
    <property type="match status" value="1"/>
</dbReference>
<evidence type="ECO:0000256" key="9">
    <source>
        <dbReference type="ARBA" id="ARBA00022676"/>
    </source>
</evidence>
<dbReference type="SUPFAM" id="SSF53271">
    <property type="entry name" value="PRTase-like"/>
    <property type="match status" value="1"/>
</dbReference>
<dbReference type="Proteomes" id="UP000182278">
    <property type="component" value="Unassembled WGS sequence"/>
</dbReference>
<sequence length="173" mass="19252">MDFKKYIRTIPDFPKKGIMFRDITTLIKNGPAFRKVVDEIANRYKKEKIDIIVGAESRGFIVGAAVAYKLGVGFVLVRKKGKLPHRTISTTYELEYGTDTVEMHKDGIRRGQRVLIVDDLLATGGTASAAVDLVKKLGGKIVGIAFIIELVDLKGREKLKGYDVFSLVEYEGE</sequence>
<evidence type="ECO:0000256" key="4">
    <source>
        <dbReference type="ARBA" id="ARBA00004659"/>
    </source>
</evidence>
<dbReference type="NCBIfam" id="NF002633">
    <property type="entry name" value="PRK02304.1-2"/>
    <property type="match status" value="1"/>
</dbReference>
<comment type="subcellular location">
    <subcellularLocation>
        <location evidence="3 12">Cytoplasm</location>
    </subcellularLocation>
</comment>
<keyword evidence="9 12" id="KW-0328">Glycosyltransferase</keyword>
<protein>
    <recommendedName>
        <fullName evidence="7 12">Adenine phosphoribosyltransferase</fullName>
        <shortName evidence="12">APRT</shortName>
        <ecNumber evidence="7 12">2.4.2.7</ecNumber>
    </recommendedName>
</protein>